<reference evidence="1 2" key="1">
    <citation type="submission" date="2019-01" db="EMBL/GenBank/DDBJ databases">
        <authorList>
            <person name="Brito A."/>
        </authorList>
    </citation>
    <scope>NUCLEOTIDE SEQUENCE [LARGE SCALE GENOMIC DNA]</scope>
    <source>
        <strain evidence="1">1</strain>
    </source>
</reference>
<organism evidence="1 2">
    <name type="scientific">Hyella patelloides LEGE 07179</name>
    <dbReference type="NCBI Taxonomy" id="945734"/>
    <lineage>
        <taxon>Bacteria</taxon>
        <taxon>Bacillati</taxon>
        <taxon>Cyanobacteriota</taxon>
        <taxon>Cyanophyceae</taxon>
        <taxon>Pleurocapsales</taxon>
        <taxon>Hyellaceae</taxon>
        <taxon>Hyella</taxon>
    </lineage>
</organism>
<evidence type="ECO:0000313" key="2">
    <source>
        <dbReference type="Proteomes" id="UP000320055"/>
    </source>
</evidence>
<accession>A0A563VU34</accession>
<name>A0A563VU34_9CYAN</name>
<gene>
    <name evidence="1" type="ORF">H1P_300004</name>
</gene>
<sequence length="45" mass="5225">MKVLHNTSISILNQDCYLLKDVSKHYSTLSGHKYNPTNKTKIYLN</sequence>
<evidence type="ECO:0000313" key="1">
    <source>
        <dbReference type="EMBL" id="VEP14982.1"/>
    </source>
</evidence>
<dbReference type="Proteomes" id="UP000320055">
    <property type="component" value="Unassembled WGS sequence"/>
</dbReference>
<dbReference type="AlphaFoldDB" id="A0A563VU34"/>
<protein>
    <submittedName>
        <fullName evidence="1">Uncharacterized protein</fullName>
    </submittedName>
</protein>
<dbReference type="EMBL" id="CAACVJ010000224">
    <property type="protein sequence ID" value="VEP14982.1"/>
    <property type="molecule type" value="Genomic_DNA"/>
</dbReference>
<keyword evidence="2" id="KW-1185">Reference proteome</keyword>
<proteinExistence type="predicted"/>